<dbReference type="PANTHER" id="PTHR15588:SF8">
    <property type="entry name" value="U6 SNRNA-ASSOCIATED SM-LIKE PROTEIN LSM1"/>
    <property type="match status" value="1"/>
</dbReference>
<dbReference type="InterPro" id="IPR044642">
    <property type="entry name" value="PTHR15588"/>
</dbReference>
<dbReference type="GO" id="GO:1990904">
    <property type="term" value="C:ribonucleoprotein complex"/>
    <property type="evidence" value="ECO:0007669"/>
    <property type="project" value="UniProtKB-KW"/>
</dbReference>
<evidence type="ECO:0000256" key="7">
    <source>
        <dbReference type="ARBA" id="ARBA00023274"/>
    </source>
</evidence>
<keyword evidence="14" id="KW-1185">Reference proteome</keyword>
<name>A0A3S3PBE4_9ACAR</name>
<dbReference type="SUPFAM" id="SSF50182">
    <property type="entry name" value="Sm-like ribonucleoproteins"/>
    <property type="match status" value="1"/>
</dbReference>
<dbReference type="OrthoDB" id="422364at2759"/>
<dbReference type="PROSITE" id="PS52002">
    <property type="entry name" value="SM"/>
    <property type="match status" value="1"/>
</dbReference>
<comment type="caution">
    <text evidence="13">The sequence shown here is derived from an EMBL/GenBank/DDBJ whole genome shotgun (WGS) entry which is preliminary data.</text>
</comment>
<dbReference type="FunFam" id="2.30.30.100:FF:000021">
    <property type="entry name" value="U6 snRNA-associated Sm-like protein LSm1"/>
    <property type="match status" value="1"/>
</dbReference>
<keyword evidence="5 11" id="KW-0694">RNA-binding</keyword>
<evidence type="ECO:0000256" key="6">
    <source>
        <dbReference type="ARBA" id="ARBA00023187"/>
    </source>
</evidence>
<evidence type="ECO:0000256" key="11">
    <source>
        <dbReference type="RuleBase" id="RU365047"/>
    </source>
</evidence>
<protein>
    <recommendedName>
        <fullName evidence="10 11">U6 snRNA-associated Sm-like protein LSm1</fullName>
    </recommendedName>
</protein>
<dbReference type="GO" id="GO:0003729">
    <property type="term" value="F:mRNA binding"/>
    <property type="evidence" value="ECO:0007669"/>
    <property type="project" value="TreeGrafter"/>
</dbReference>
<keyword evidence="6" id="KW-0508">mRNA splicing</keyword>
<dbReference type="InterPro" id="IPR034104">
    <property type="entry name" value="Lsm1"/>
</dbReference>
<dbReference type="Gene3D" id="2.30.30.100">
    <property type="match status" value="1"/>
</dbReference>
<evidence type="ECO:0000256" key="8">
    <source>
        <dbReference type="ARBA" id="ARBA00056858"/>
    </source>
</evidence>
<dbReference type="GO" id="GO:0006397">
    <property type="term" value="P:mRNA processing"/>
    <property type="evidence" value="ECO:0007669"/>
    <property type="project" value="UniProtKB-UniRule"/>
</dbReference>
<keyword evidence="4 11" id="KW-0507">mRNA processing</keyword>
<sequence>MSQYLPGTASLLEDLDKKLMVLLRDGRTLIGYLRSIDQFANLVLHQAIERIHVGNKYGDIPIGIFVIRGENVVLCGEIDSEKEERVDLKRVDIDEILAEQKVELEAKREKEKLRLKAMQNYGLFFNADVIHDEF</sequence>
<comment type="subcellular location">
    <subcellularLocation>
        <location evidence="11">Cytoplasm</location>
    </subcellularLocation>
    <subcellularLocation>
        <location evidence="11">Cytoplasm</location>
        <location evidence="11">P-body</location>
    </subcellularLocation>
</comment>
<dbReference type="GO" id="GO:0008380">
    <property type="term" value="P:RNA splicing"/>
    <property type="evidence" value="ECO:0007669"/>
    <property type="project" value="UniProtKB-KW"/>
</dbReference>
<dbReference type="InterPro" id="IPR001163">
    <property type="entry name" value="Sm_dom_euk/arc"/>
</dbReference>
<dbReference type="EMBL" id="NCKU01001527">
    <property type="protein sequence ID" value="RWS11904.1"/>
    <property type="molecule type" value="Genomic_DNA"/>
</dbReference>
<dbReference type="GO" id="GO:0000290">
    <property type="term" value="P:deadenylation-dependent decapping of nuclear-transcribed mRNA"/>
    <property type="evidence" value="ECO:0007669"/>
    <property type="project" value="TreeGrafter"/>
</dbReference>
<evidence type="ECO:0000256" key="10">
    <source>
        <dbReference type="ARBA" id="ARBA00067756"/>
    </source>
</evidence>
<evidence type="ECO:0000256" key="5">
    <source>
        <dbReference type="ARBA" id="ARBA00022884"/>
    </source>
</evidence>
<organism evidence="13 14">
    <name type="scientific">Dinothrombium tinctorium</name>
    <dbReference type="NCBI Taxonomy" id="1965070"/>
    <lineage>
        <taxon>Eukaryota</taxon>
        <taxon>Metazoa</taxon>
        <taxon>Ecdysozoa</taxon>
        <taxon>Arthropoda</taxon>
        <taxon>Chelicerata</taxon>
        <taxon>Arachnida</taxon>
        <taxon>Acari</taxon>
        <taxon>Acariformes</taxon>
        <taxon>Trombidiformes</taxon>
        <taxon>Prostigmata</taxon>
        <taxon>Anystina</taxon>
        <taxon>Parasitengona</taxon>
        <taxon>Trombidioidea</taxon>
        <taxon>Trombidiidae</taxon>
        <taxon>Dinothrombium</taxon>
    </lineage>
</organism>
<evidence type="ECO:0000256" key="9">
    <source>
        <dbReference type="ARBA" id="ARBA00062159"/>
    </source>
</evidence>
<evidence type="ECO:0000313" key="13">
    <source>
        <dbReference type="EMBL" id="RWS11904.1"/>
    </source>
</evidence>
<evidence type="ECO:0000256" key="2">
    <source>
        <dbReference type="ARBA" id="ARBA00022490"/>
    </source>
</evidence>
<reference evidence="13 14" key="1">
    <citation type="journal article" date="2018" name="Gigascience">
        <title>Genomes of trombidid mites reveal novel predicted allergens and laterally-transferred genes associated with secondary metabolism.</title>
        <authorList>
            <person name="Dong X."/>
            <person name="Chaisiri K."/>
            <person name="Xia D."/>
            <person name="Armstrong S.D."/>
            <person name="Fang Y."/>
            <person name="Donnelly M.J."/>
            <person name="Kadowaki T."/>
            <person name="McGarry J.W."/>
            <person name="Darby A.C."/>
            <person name="Makepeace B.L."/>
        </authorList>
    </citation>
    <scope>NUCLEOTIDE SEQUENCE [LARGE SCALE GENOMIC DNA]</scope>
    <source>
        <strain evidence="13">UoL-WK</strain>
    </source>
</reference>
<dbReference type="GO" id="GO:1990726">
    <property type="term" value="C:Lsm1-7-Pat1 complex"/>
    <property type="evidence" value="ECO:0007669"/>
    <property type="project" value="TreeGrafter"/>
</dbReference>
<dbReference type="Pfam" id="PF01423">
    <property type="entry name" value="LSM"/>
    <property type="match status" value="1"/>
</dbReference>
<dbReference type="SMART" id="SM00651">
    <property type="entry name" value="Sm"/>
    <property type="match status" value="1"/>
</dbReference>
<keyword evidence="3" id="KW-0597">Phosphoprotein</keyword>
<dbReference type="GO" id="GO:0000932">
    <property type="term" value="C:P-body"/>
    <property type="evidence" value="ECO:0007669"/>
    <property type="project" value="UniProtKB-SubCell"/>
</dbReference>
<dbReference type="PANTHER" id="PTHR15588">
    <property type="entry name" value="LSM1"/>
    <property type="match status" value="1"/>
</dbReference>
<evidence type="ECO:0000256" key="3">
    <source>
        <dbReference type="ARBA" id="ARBA00022553"/>
    </source>
</evidence>
<dbReference type="AlphaFoldDB" id="A0A3S3PBE4"/>
<keyword evidence="2 11" id="KW-0963">Cytoplasm</keyword>
<proteinExistence type="inferred from homology"/>
<dbReference type="CDD" id="cd01728">
    <property type="entry name" value="LSm1"/>
    <property type="match status" value="1"/>
</dbReference>
<dbReference type="InterPro" id="IPR047575">
    <property type="entry name" value="Sm"/>
</dbReference>
<gene>
    <name evidence="11" type="primary">LSM1</name>
    <name evidence="13" type="ORF">B4U79_02456</name>
</gene>
<feature type="domain" description="Sm" evidence="12">
    <location>
        <begin position="6"/>
        <end position="81"/>
    </location>
</feature>
<evidence type="ECO:0000313" key="14">
    <source>
        <dbReference type="Proteomes" id="UP000285301"/>
    </source>
</evidence>
<evidence type="ECO:0000256" key="1">
    <source>
        <dbReference type="ARBA" id="ARBA00006850"/>
    </source>
</evidence>
<dbReference type="STRING" id="1965070.A0A3S3PBE4"/>
<comment type="similarity">
    <text evidence="1 11">Belongs to the snRNP Sm proteins family.</text>
</comment>
<dbReference type="Proteomes" id="UP000285301">
    <property type="component" value="Unassembled WGS sequence"/>
</dbReference>
<comment type="function">
    <text evidence="11">Probably involved with other LSm subunits in the general process of degradation of mRNAs.</text>
</comment>
<comment type="subunit">
    <text evidence="9">Interacts with SLBP; interaction with SLBP occurs when histone mRNA is being rapidly degraded during the S phase. LSm subunits form a heteromer with a donut shape.</text>
</comment>
<evidence type="ECO:0000256" key="4">
    <source>
        <dbReference type="ARBA" id="ARBA00022664"/>
    </source>
</evidence>
<evidence type="ECO:0000259" key="12">
    <source>
        <dbReference type="PROSITE" id="PS52002"/>
    </source>
</evidence>
<keyword evidence="7 11" id="KW-0687">Ribonucleoprotein</keyword>
<accession>A0A3S3PBE4</accession>
<dbReference type="InterPro" id="IPR010920">
    <property type="entry name" value="LSM_dom_sf"/>
</dbReference>
<comment type="function">
    <text evidence="8">Plays a role in the degradation of histone mRNAs, the only eukaryotic mRNAs that are not polyadenylated. Probably also part of an LSm subunits-containing complex involved in the general process of mRNA degradation.</text>
</comment>